<sequence>MNPHSIRIHNKSGQTVINISSTATQTPPLRMSKPVRIIVAALLLCMMNLPVHGQFNYERLHHYAEFDTLDADKLFFRIDNHNFFKNYEYFGDYTEGYTMLGHDLAPSFLYYAGNRVRLQVGAHLKKYSGEQDFSEIKPIISLHSRLTPHLDMIIGTLRGTVHHSILEPILDPEKLYASPLENGLQFIYNSRQWHADTWINWEQFIRHGDNKPEKFTFGLSSTYHLLRDSAHWQISIPVQLLAAHTGGQISNFDEPMQSLANVAIGFEFSRKPVASRIDEIKWTVSGLGYKDLTKKSGLPFTTGKAFYTTLQMTTRQLQLMVGYYGATNYVAPRGSALFQSVSDYNPIIYSKHRNLATGKMLFTHQLYRDIRLGVMAEGYYDLDAGQLEYAYGVNLMLMPSWFLLKKAIN</sequence>
<comment type="caution">
    <text evidence="1">The sequence shown here is derived from an EMBL/GenBank/DDBJ whole genome shotgun (WGS) entry which is preliminary data.</text>
</comment>
<evidence type="ECO:0000313" key="2">
    <source>
        <dbReference type="Proteomes" id="UP000249239"/>
    </source>
</evidence>
<dbReference type="EMBL" id="QKZK01000015">
    <property type="protein sequence ID" value="PZX15920.1"/>
    <property type="molecule type" value="Genomic_DNA"/>
</dbReference>
<name>A0A2W7N769_9BACT</name>
<accession>A0A2W7N769</accession>
<reference evidence="1 2" key="1">
    <citation type="submission" date="2018-06" db="EMBL/GenBank/DDBJ databases">
        <title>Genomic Encyclopedia of Archaeal and Bacterial Type Strains, Phase II (KMG-II): from individual species to whole genera.</title>
        <authorList>
            <person name="Goeker M."/>
        </authorList>
    </citation>
    <scope>NUCLEOTIDE SEQUENCE [LARGE SCALE GENOMIC DNA]</scope>
    <source>
        <strain evidence="1 2">DSM 6779</strain>
    </source>
</reference>
<dbReference type="AlphaFoldDB" id="A0A2W7N769"/>
<gene>
    <name evidence="1" type="ORF">LX69_02114</name>
</gene>
<protein>
    <submittedName>
        <fullName evidence="1">Uncharacterized protein</fullName>
    </submittedName>
</protein>
<evidence type="ECO:0000313" key="1">
    <source>
        <dbReference type="EMBL" id="PZX15920.1"/>
    </source>
</evidence>
<proteinExistence type="predicted"/>
<organism evidence="1 2">
    <name type="scientific">Breznakibacter xylanolyticus</name>
    <dbReference type="NCBI Taxonomy" id="990"/>
    <lineage>
        <taxon>Bacteria</taxon>
        <taxon>Pseudomonadati</taxon>
        <taxon>Bacteroidota</taxon>
        <taxon>Bacteroidia</taxon>
        <taxon>Marinilabiliales</taxon>
        <taxon>Marinilabiliaceae</taxon>
        <taxon>Breznakibacter</taxon>
    </lineage>
</organism>
<dbReference type="Proteomes" id="UP000249239">
    <property type="component" value="Unassembled WGS sequence"/>
</dbReference>
<keyword evidence="2" id="KW-1185">Reference proteome</keyword>